<gene>
    <name evidence="3" type="ORF">H5J25_20115</name>
</gene>
<dbReference type="AlphaFoldDB" id="A0A974NYU7"/>
<evidence type="ECO:0000256" key="1">
    <source>
        <dbReference type="SAM" id="Coils"/>
    </source>
</evidence>
<dbReference type="RefSeq" id="WP_202096666.1">
    <property type="nucleotide sequence ID" value="NZ_CP061037.1"/>
</dbReference>
<name>A0A974NYU7_9SPHN</name>
<evidence type="ECO:0000256" key="2">
    <source>
        <dbReference type="SAM" id="MobiDB-lite"/>
    </source>
</evidence>
<keyword evidence="1" id="KW-0175">Coiled coil</keyword>
<geneLocation type="plasmid" evidence="3 4">
    <name>punnamed2</name>
</geneLocation>
<dbReference type="Proteomes" id="UP000595894">
    <property type="component" value="Plasmid punnamed2"/>
</dbReference>
<accession>A0A974NYU7</accession>
<evidence type="ECO:0000313" key="3">
    <source>
        <dbReference type="EMBL" id="QQV79396.1"/>
    </source>
</evidence>
<keyword evidence="3" id="KW-0614">Plasmid</keyword>
<dbReference type="KEGG" id="sari:H5J25_20115"/>
<reference evidence="4" key="1">
    <citation type="submission" date="2020-09" db="EMBL/GenBank/DDBJ databases">
        <title>Sphingomonas sp., a new species isolated from pork steak.</title>
        <authorList>
            <person name="Heidler von Heilborn D."/>
        </authorList>
    </citation>
    <scope>NUCLEOTIDE SEQUENCE [LARGE SCALE GENOMIC DNA]</scope>
    <source>
        <plasmid evidence="4">punnamed2</plasmid>
    </source>
</reference>
<proteinExistence type="predicted"/>
<sequence>MTGDASATALATIADALARMHDQVDELTRANRRIEANQDEILRRLDQIGEGQATIAQIAAYAHAASIGNSAALPTEVISDPLLERFVLNQPADRRSTTRALVDWRRTASSIGSAELARLLTSQYRPSPSDTSETRLLRYQLAAIGREELRGRGENPPAPPSSTLAQDRSTDAVQVRSAELAMLWRAGGSAALYAEPELAGALDLFAAAELRGLGIPDGNLSVELAQLHRVLGDRIAVGDRPSASKLATSLSKEIVAALQGEKPR</sequence>
<evidence type="ECO:0000313" key="4">
    <source>
        <dbReference type="Proteomes" id="UP000595894"/>
    </source>
</evidence>
<protein>
    <submittedName>
        <fullName evidence="3">Uncharacterized protein</fullName>
    </submittedName>
</protein>
<feature type="region of interest" description="Disordered" evidence="2">
    <location>
        <begin position="148"/>
        <end position="170"/>
    </location>
</feature>
<organism evidence="3 4">
    <name type="scientific">Sphingomonas aliaeris</name>
    <dbReference type="NCBI Taxonomy" id="2759526"/>
    <lineage>
        <taxon>Bacteria</taxon>
        <taxon>Pseudomonadati</taxon>
        <taxon>Pseudomonadota</taxon>
        <taxon>Alphaproteobacteria</taxon>
        <taxon>Sphingomonadales</taxon>
        <taxon>Sphingomonadaceae</taxon>
        <taxon>Sphingomonas</taxon>
    </lineage>
</organism>
<feature type="coiled-coil region" evidence="1">
    <location>
        <begin position="17"/>
        <end position="44"/>
    </location>
</feature>
<keyword evidence="4" id="KW-1185">Reference proteome</keyword>
<dbReference type="EMBL" id="CP061037">
    <property type="protein sequence ID" value="QQV79396.1"/>
    <property type="molecule type" value="Genomic_DNA"/>
</dbReference>